<evidence type="ECO:0000256" key="4">
    <source>
        <dbReference type="ARBA" id="ARBA00022617"/>
    </source>
</evidence>
<keyword evidence="5 12" id="KW-0812">Transmembrane</keyword>
<dbReference type="EC" id="7.2.1.3" evidence="11"/>
<evidence type="ECO:0000256" key="9">
    <source>
        <dbReference type="ARBA" id="ARBA00023004"/>
    </source>
</evidence>
<dbReference type="GO" id="GO:0046872">
    <property type="term" value="F:metal ion binding"/>
    <property type="evidence" value="ECO:0007669"/>
    <property type="project" value="UniProtKB-KW"/>
</dbReference>
<evidence type="ECO:0000256" key="10">
    <source>
        <dbReference type="ARBA" id="ARBA00023136"/>
    </source>
</evidence>
<keyword evidence="14" id="KW-1185">Reference proteome</keyword>
<feature type="transmembrane region" description="Helical" evidence="12">
    <location>
        <begin position="82"/>
        <end position="102"/>
    </location>
</feature>
<protein>
    <recommendedName>
        <fullName evidence="11">ascorbate ferrireductase (transmembrane)</fullName>
        <ecNumber evidence="11">7.2.1.3</ecNumber>
    </recommendedName>
</protein>
<evidence type="ECO:0000256" key="8">
    <source>
        <dbReference type="ARBA" id="ARBA00022989"/>
    </source>
</evidence>
<dbReference type="RefSeq" id="XP_015511887.1">
    <property type="nucleotide sequence ID" value="XM_015656401.2"/>
</dbReference>
<feature type="transmembrane region" description="Helical" evidence="12">
    <location>
        <begin position="190"/>
        <end position="208"/>
    </location>
</feature>
<dbReference type="GO" id="GO:0140575">
    <property type="term" value="F:transmembrane monodehydroascorbate reductase activity"/>
    <property type="evidence" value="ECO:0007669"/>
    <property type="project" value="InterPro"/>
</dbReference>
<dbReference type="Proteomes" id="UP000829291">
    <property type="component" value="Chromosome 6"/>
</dbReference>
<evidence type="ECO:0000256" key="6">
    <source>
        <dbReference type="ARBA" id="ARBA00022723"/>
    </source>
</evidence>
<keyword evidence="7" id="KW-0249">Electron transport</keyword>
<evidence type="ECO:0000256" key="5">
    <source>
        <dbReference type="ARBA" id="ARBA00022692"/>
    </source>
</evidence>
<dbReference type="InterPro" id="IPR045150">
    <property type="entry name" value="CYB561D1/2"/>
</dbReference>
<feature type="transmembrane region" description="Helical" evidence="12">
    <location>
        <begin position="43"/>
        <end position="70"/>
    </location>
</feature>
<keyword evidence="9" id="KW-0408">Iron</keyword>
<proteinExistence type="predicted"/>
<reference evidence="15" key="1">
    <citation type="submission" date="2025-08" db="UniProtKB">
        <authorList>
            <consortium name="RefSeq"/>
        </authorList>
    </citation>
    <scope>IDENTIFICATION</scope>
    <source>
        <tissue evidence="15">Thorax and Abdomen</tissue>
    </source>
</reference>
<dbReference type="PROSITE" id="PS50939">
    <property type="entry name" value="CYTOCHROME_B561"/>
    <property type="match status" value="1"/>
</dbReference>
<name>A0A6J0BCJ5_NEOLC</name>
<keyword evidence="3" id="KW-0813">Transport</keyword>
<evidence type="ECO:0000256" key="11">
    <source>
        <dbReference type="ARBA" id="ARBA00024225"/>
    </source>
</evidence>
<sequence>MTAEKGCINWLAIGFSCIVHLLFLIPAVYIVVLCAQLDYSLFIWHPACFTVGCCFLMTEAVLGVSGEAVLVKLMSRPGRIRLHWVLHILGLGLLAVGLGTVVANKMNHGSHHFKSDHARVGLAGPILSVIVTLNGVLCLNTEACFGKVSLVARKVIHSCLGIITMALLLAGQITGVYKGWWPGTETGRDLTVAAYIAGGVLLCAKPLYTTLLRMRTAICS</sequence>
<dbReference type="PANTHER" id="PTHR15422:SF45">
    <property type="entry name" value="CYTOCHROME B561 DOMAIN-CONTAINING PROTEIN"/>
    <property type="match status" value="1"/>
</dbReference>
<dbReference type="InterPro" id="IPR006593">
    <property type="entry name" value="Cyt_b561/ferric_Rdtase_TM"/>
</dbReference>
<feature type="transmembrane region" description="Helical" evidence="12">
    <location>
        <begin position="151"/>
        <end position="170"/>
    </location>
</feature>
<dbReference type="GO" id="GO:0016020">
    <property type="term" value="C:membrane"/>
    <property type="evidence" value="ECO:0007669"/>
    <property type="project" value="UniProtKB-SubCell"/>
</dbReference>
<dbReference type="GO" id="GO:0140571">
    <property type="term" value="F:transmembrane ascorbate ferrireductase activity"/>
    <property type="evidence" value="ECO:0007669"/>
    <property type="project" value="UniProtKB-EC"/>
</dbReference>
<keyword evidence="6" id="KW-0479">Metal-binding</keyword>
<dbReference type="GeneID" id="107218507"/>
<feature type="transmembrane region" description="Helical" evidence="12">
    <location>
        <begin position="122"/>
        <end position="139"/>
    </location>
</feature>
<evidence type="ECO:0000256" key="2">
    <source>
        <dbReference type="ARBA" id="ARBA00004141"/>
    </source>
</evidence>
<comment type="cofactor">
    <cofactor evidence="1">
        <name>heme b</name>
        <dbReference type="ChEBI" id="CHEBI:60344"/>
    </cofactor>
</comment>
<accession>A0A6J0BCJ5</accession>
<dbReference type="Gene3D" id="1.20.120.1770">
    <property type="match status" value="1"/>
</dbReference>
<evidence type="ECO:0000256" key="12">
    <source>
        <dbReference type="SAM" id="Phobius"/>
    </source>
</evidence>
<dbReference type="PANTHER" id="PTHR15422">
    <property type="entry name" value="OS05G0565100 PROTEIN"/>
    <property type="match status" value="1"/>
</dbReference>
<gene>
    <name evidence="15" type="primary">LOC107218507</name>
</gene>
<feature type="transmembrane region" description="Helical" evidence="12">
    <location>
        <begin position="7"/>
        <end position="31"/>
    </location>
</feature>
<dbReference type="InParanoid" id="A0A6J0BCJ5"/>
<dbReference type="KEGG" id="nlo:107218507"/>
<evidence type="ECO:0000256" key="7">
    <source>
        <dbReference type="ARBA" id="ARBA00022982"/>
    </source>
</evidence>
<evidence type="ECO:0000313" key="14">
    <source>
        <dbReference type="Proteomes" id="UP000829291"/>
    </source>
</evidence>
<feature type="domain" description="Cytochrome b561" evidence="13">
    <location>
        <begin position="14"/>
        <end position="213"/>
    </location>
</feature>
<evidence type="ECO:0000256" key="3">
    <source>
        <dbReference type="ARBA" id="ARBA00022448"/>
    </source>
</evidence>
<keyword evidence="8 12" id="KW-1133">Transmembrane helix</keyword>
<dbReference type="PROSITE" id="PS51257">
    <property type="entry name" value="PROKAR_LIPOPROTEIN"/>
    <property type="match status" value="1"/>
</dbReference>
<dbReference type="AlphaFoldDB" id="A0A6J0BCJ5"/>
<evidence type="ECO:0000313" key="15">
    <source>
        <dbReference type="RefSeq" id="XP_015511887.1"/>
    </source>
</evidence>
<dbReference type="SMART" id="SM00665">
    <property type="entry name" value="B561"/>
    <property type="match status" value="1"/>
</dbReference>
<organism evidence="15">
    <name type="scientific">Neodiprion lecontei</name>
    <name type="common">Redheaded pine sawfly</name>
    <dbReference type="NCBI Taxonomy" id="441921"/>
    <lineage>
        <taxon>Eukaryota</taxon>
        <taxon>Metazoa</taxon>
        <taxon>Ecdysozoa</taxon>
        <taxon>Arthropoda</taxon>
        <taxon>Hexapoda</taxon>
        <taxon>Insecta</taxon>
        <taxon>Pterygota</taxon>
        <taxon>Neoptera</taxon>
        <taxon>Endopterygota</taxon>
        <taxon>Hymenoptera</taxon>
        <taxon>Tenthredinoidea</taxon>
        <taxon>Diprionidae</taxon>
        <taxon>Diprioninae</taxon>
        <taxon>Neodiprion</taxon>
    </lineage>
</organism>
<dbReference type="Pfam" id="PF03188">
    <property type="entry name" value="Cytochrom_B561"/>
    <property type="match status" value="1"/>
</dbReference>
<keyword evidence="4" id="KW-0349">Heme</keyword>
<evidence type="ECO:0000256" key="1">
    <source>
        <dbReference type="ARBA" id="ARBA00001970"/>
    </source>
</evidence>
<evidence type="ECO:0000259" key="13">
    <source>
        <dbReference type="PROSITE" id="PS50939"/>
    </source>
</evidence>
<dbReference type="OrthoDB" id="432881at2759"/>
<comment type="subcellular location">
    <subcellularLocation>
        <location evidence="2">Membrane</location>
        <topology evidence="2">Multi-pass membrane protein</topology>
    </subcellularLocation>
</comment>
<dbReference type="FunCoup" id="A0A6J0BCJ5">
    <property type="interactions" value="78"/>
</dbReference>
<keyword evidence="10 12" id="KW-0472">Membrane</keyword>